<proteinExistence type="predicted"/>
<organism evidence="2 3">
    <name type="scientific">Rhodococcoides kroppenstedtii</name>
    <dbReference type="NCBI Taxonomy" id="293050"/>
    <lineage>
        <taxon>Bacteria</taxon>
        <taxon>Bacillati</taxon>
        <taxon>Actinomycetota</taxon>
        <taxon>Actinomycetes</taxon>
        <taxon>Mycobacteriales</taxon>
        <taxon>Nocardiaceae</taxon>
        <taxon>Rhodococcoides</taxon>
    </lineage>
</organism>
<accession>A0A1I0UC18</accession>
<dbReference type="Pfam" id="PF14594">
    <property type="entry name" value="Sipho_Gp37"/>
    <property type="match status" value="1"/>
</dbReference>
<dbReference type="OrthoDB" id="4410004at2"/>
<sequence>MSREAYAQYQSEAAQEQATYGNPRPRVRFMTKFMDLYAPCGDFGELKFNDKENAAGSLTMTVPDNEVWEEYFYGQSQYAVRPIVVDLPEYQTVWFTTTFARVRDRLTRKRFIQIVAVHPIEFLNWYRIYPNAWFPPEFQWPKEWSGFAPAATLLSMALTPNLIRVQAPLWSIPSGDLLDPQTYNLFRNAMWPLMVNPRRKGLADGTGWLPGVARMDKFLDWALDICQVENLSITMTWFNPGEHEQPFPEFTVLDRPTMIVDFVPLGDPIAFSGNAIGGLIRTGLAMAQDAIEWITYPILKPGERDPEIEAIPVYRAGEHSTIDKVEEVTHIPFATKVTVGGKSPDWLNQAIVTGANLLLGVISSAAGSIIPGFPVLQLGIFEDQVKDVVMAFHSQEDLRLAREAGPWRFREAFGESSVTGLSLNALASMKKTLYDHRGFVSQSVEVSHGAPYFVGRDVRKGYPVGYETPSGKIRVEKLMEISYEYSRSVHGKFTLQIGSGEAEKEPGALALGKIRRVGAWLSRVALGT</sequence>
<dbReference type="Proteomes" id="UP000182054">
    <property type="component" value="Unassembled WGS sequence"/>
</dbReference>
<evidence type="ECO:0000313" key="2">
    <source>
        <dbReference type="EMBL" id="SFA60786.1"/>
    </source>
</evidence>
<dbReference type="AlphaFoldDB" id="A0A1I0UC18"/>
<dbReference type="EMBL" id="FOJN01000016">
    <property type="protein sequence ID" value="SFA60786.1"/>
    <property type="molecule type" value="Genomic_DNA"/>
</dbReference>
<evidence type="ECO:0000259" key="1">
    <source>
        <dbReference type="Pfam" id="PF14594"/>
    </source>
</evidence>
<dbReference type="GeneID" id="85487289"/>
<evidence type="ECO:0000313" key="3">
    <source>
        <dbReference type="Proteomes" id="UP000182054"/>
    </source>
</evidence>
<name>A0A1I0UC18_9NOCA</name>
<protein>
    <recommendedName>
        <fullName evidence="1">Gp28/Gp37-like domain-containing protein</fullName>
    </recommendedName>
</protein>
<gene>
    <name evidence="2" type="ORF">SAMN05444374_11623</name>
</gene>
<dbReference type="InterPro" id="IPR029432">
    <property type="entry name" value="Gp28/Gp37-like_dom"/>
</dbReference>
<feature type="domain" description="Gp28/Gp37-like" evidence="1">
    <location>
        <begin position="44"/>
        <end position="498"/>
    </location>
</feature>
<dbReference type="RefSeq" id="WP_068361746.1">
    <property type="nucleotide sequence ID" value="NZ_FOJN01000016.1"/>
</dbReference>
<reference evidence="2 3" key="1">
    <citation type="submission" date="2016-10" db="EMBL/GenBank/DDBJ databases">
        <authorList>
            <person name="de Groot N.N."/>
        </authorList>
    </citation>
    <scope>NUCLEOTIDE SEQUENCE [LARGE SCALE GENOMIC DNA]</scope>
    <source>
        <strain evidence="2 3">DSM 44908</strain>
    </source>
</reference>